<dbReference type="AlphaFoldDB" id="A0A2G8TH82"/>
<proteinExistence type="predicted"/>
<protein>
    <submittedName>
        <fullName evidence="1">Uncharacterized protein</fullName>
    </submittedName>
</protein>
<keyword evidence="2" id="KW-1185">Reference proteome</keyword>
<evidence type="ECO:0000313" key="1">
    <source>
        <dbReference type="EMBL" id="PIL45373.1"/>
    </source>
</evidence>
<dbReference type="RefSeq" id="WP_099788167.1">
    <property type="nucleotide sequence ID" value="NZ_JBHLYV010000031.1"/>
</dbReference>
<organism evidence="1 2">
    <name type="scientific">Massilia eurypsychrophila</name>
    <dbReference type="NCBI Taxonomy" id="1485217"/>
    <lineage>
        <taxon>Bacteria</taxon>
        <taxon>Pseudomonadati</taxon>
        <taxon>Pseudomonadota</taxon>
        <taxon>Betaproteobacteria</taxon>
        <taxon>Burkholderiales</taxon>
        <taxon>Oxalobacteraceae</taxon>
        <taxon>Telluria group</taxon>
        <taxon>Massilia</taxon>
    </lineage>
</organism>
<dbReference type="Proteomes" id="UP000230390">
    <property type="component" value="Unassembled WGS sequence"/>
</dbReference>
<comment type="caution">
    <text evidence="1">The sequence shown here is derived from an EMBL/GenBank/DDBJ whole genome shotgun (WGS) entry which is preliminary data.</text>
</comment>
<accession>A0A2G8TH82</accession>
<evidence type="ECO:0000313" key="2">
    <source>
        <dbReference type="Proteomes" id="UP000230390"/>
    </source>
</evidence>
<reference evidence="1 2" key="1">
    <citation type="submission" date="2017-10" db="EMBL/GenBank/DDBJ databases">
        <title>Massilia psychrophilum sp. nov., a novel purple-pigmented bacterium isolated from Tianshan glacier, Xinjiang Municipality, China.</title>
        <authorList>
            <person name="Wang H."/>
        </authorList>
    </citation>
    <scope>NUCLEOTIDE SEQUENCE [LARGE SCALE GENOMIC DNA]</scope>
    <source>
        <strain evidence="1 2">JCM 30074</strain>
    </source>
</reference>
<sequence>MDMQHFEIMVNAMLSWADESKAPRKAPLRSAAVMMRGERDELEDDDFEPDEALNVTADEQAVIEPVLVAEPLEEEAESELD</sequence>
<dbReference type="EMBL" id="PDOC01000004">
    <property type="protein sequence ID" value="PIL45373.1"/>
    <property type="molecule type" value="Genomic_DNA"/>
</dbReference>
<gene>
    <name evidence="1" type="ORF">CR105_09385</name>
</gene>
<name>A0A2G8TH82_9BURK</name>